<evidence type="ECO:0008006" key="2">
    <source>
        <dbReference type="Google" id="ProtNLM"/>
    </source>
</evidence>
<gene>
    <name evidence="1" type="ORF">DMENIID0002_00280</name>
</gene>
<accession>A0AAT9G6E1</accession>
<organism evidence="1">
    <name type="scientific">Candidatus Tisiphia endosymbiont of Sergentomyia squamirostris</name>
    <dbReference type="NCBI Taxonomy" id="3113639"/>
    <lineage>
        <taxon>Bacteria</taxon>
        <taxon>Pseudomonadati</taxon>
        <taxon>Pseudomonadota</taxon>
        <taxon>Alphaproteobacteria</taxon>
        <taxon>Rickettsiales</taxon>
        <taxon>Rickettsiaceae</taxon>
        <taxon>Rickettsieae</taxon>
        <taxon>Candidatus Tisiphia</taxon>
    </lineage>
</organism>
<evidence type="ECO:0000313" key="1">
    <source>
        <dbReference type="EMBL" id="BFD45382.1"/>
    </source>
</evidence>
<protein>
    <recommendedName>
        <fullName evidence="2">Transposase</fullName>
    </recommendedName>
</protein>
<proteinExistence type="predicted"/>
<dbReference type="AlphaFoldDB" id="A0AAT9G6E1"/>
<reference evidence="1" key="1">
    <citation type="submission" date="2024-01" db="EMBL/GenBank/DDBJ databases">
        <title>Sequencing the genomes of a sandfly, Sergentomyia squamirostris, and its two endosymbionts.</title>
        <authorList>
            <person name="Itokawa K."/>
            <person name="Sanjoba C."/>
        </authorList>
    </citation>
    <scope>NUCLEOTIDE SEQUENCE</scope>
    <source>
        <strain evidence="1">RiSSQ</strain>
    </source>
</reference>
<name>A0AAT9G6E1_9RICK</name>
<dbReference type="EMBL" id="AP029170">
    <property type="protein sequence ID" value="BFD45382.1"/>
    <property type="molecule type" value="Genomic_DNA"/>
</dbReference>
<sequence>MLFVAAMAARNSNSELKVFYEKLINRGKKKMVAMVALMRKIIVIANAKLR</sequence>